<evidence type="ECO:0000313" key="11">
    <source>
        <dbReference type="Proteomes" id="UP000028995"/>
    </source>
</evidence>
<evidence type="ECO:0000256" key="1">
    <source>
        <dbReference type="ARBA" id="ARBA00004651"/>
    </source>
</evidence>
<feature type="domain" description="ABC3 transporter permease C-terminal" evidence="9">
    <location>
        <begin position="313"/>
        <end position="419"/>
    </location>
</feature>
<dbReference type="Pfam" id="PF02687">
    <property type="entry name" value="FtsX"/>
    <property type="match status" value="1"/>
</dbReference>
<keyword evidence="11" id="KW-1185">Reference proteome</keyword>
<feature type="compositionally biased region" description="Low complexity" evidence="7">
    <location>
        <begin position="473"/>
        <end position="483"/>
    </location>
</feature>
<evidence type="ECO:0000256" key="2">
    <source>
        <dbReference type="ARBA" id="ARBA00022475"/>
    </source>
</evidence>
<feature type="compositionally biased region" description="Basic and acidic residues" evidence="7">
    <location>
        <begin position="454"/>
        <end position="471"/>
    </location>
</feature>
<dbReference type="GO" id="GO:0022857">
    <property type="term" value="F:transmembrane transporter activity"/>
    <property type="evidence" value="ECO:0007669"/>
    <property type="project" value="TreeGrafter"/>
</dbReference>
<dbReference type="RefSeq" id="WP_024541579.1">
    <property type="nucleotide sequence ID" value="NZ_JGYU01000009.1"/>
</dbReference>
<keyword evidence="2" id="KW-1003">Cell membrane</keyword>
<gene>
    <name evidence="10" type="ORF">BCHO_1299</name>
</gene>
<comment type="caution">
    <text evidence="10">The sequence shown here is derived from an EMBL/GenBank/DDBJ whole genome shotgun (WGS) entry which is preliminary data.</text>
</comment>
<evidence type="ECO:0000256" key="5">
    <source>
        <dbReference type="ARBA" id="ARBA00023136"/>
    </source>
</evidence>
<dbReference type="STRING" id="35760.BCHO_1299"/>
<dbReference type="OrthoDB" id="3227934at2"/>
<name>A0A087ADG7_9BIFI</name>
<evidence type="ECO:0000256" key="7">
    <source>
        <dbReference type="SAM" id="MobiDB-lite"/>
    </source>
</evidence>
<reference evidence="10 11" key="1">
    <citation type="submission" date="2014-03" db="EMBL/GenBank/DDBJ databases">
        <title>Genomics of Bifidobacteria.</title>
        <authorList>
            <person name="Ventura M."/>
            <person name="Milani C."/>
            <person name="Lugli G.A."/>
        </authorList>
    </citation>
    <scope>NUCLEOTIDE SEQUENCE [LARGE SCALE GENOMIC DNA]</scope>
    <source>
        <strain evidence="10 11">LMG 10510</strain>
    </source>
</reference>
<feature type="transmembrane region" description="Helical" evidence="8">
    <location>
        <begin position="402"/>
        <end position="423"/>
    </location>
</feature>
<evidence type="ECO:0000259" key="9">
    <source>
        <dbReference type="Pfam" id="PF02687"/>
    </source>
</evidence>
<feature type="transmembrane region" description="Helical" evidence="8">
    <location>
        <begin position="311"/>
        <end position="330"/>
    </location>
</feature>
<dbReference type="eggNOG" id="COG0577">
    <property type="taxonomic scope" value="Bacteria"/>
</dbReference>
<dbReference type="PANTHER" id="PTHR30572">
    <property type="entry name" value="MEMBRANE COMPONENT OF TRANSPORTER-RELATED"/>
    <property type="match status" value="1"/>
</dbReference>
<evidence type="ECO:0000313" key="10">
    <source>
        <dbReference type="EMBL" id="KFI56817.1"/>
    </source>
</evidence>
<dbReference type="EMBL" id="JGYU01000009">
    <property type="protein sequence ID" value="KFI56817.1"/>
    <property type="molecule type" value="Genomic_DNA"/>
</dbReference>
<comment type="similarity">
    <text evidence="6">Belongs to the ABC-4 integral membrane protein family.</text>
</comment>
<feature type="transmembrane region" description="Helical" evidence="8">
    <location>
        <begin position="360"/>
        <end position="382"/>
    </location>
</feature>
<keyword evidence="4 8" id="KW-1133">Transmembrane helix</keyword>
<sequence length="490" mass="52776">MFVAKNAWSALRRHPWRTVLTIVVSLLVTLWSAFGVAVLHEYDEAHGARYDQLTPLGVFTPSDLSKARAQGDNADSTKNYMTWDDYNGIGAAANEKNATFGYTLIDSVPVRGGDKLKPVAGAQQPDAGTDETGGDFTLQSFLSEQAVPANSYGTYRIVDGKGLGYEDVTRHDLIMSKALADKNGIKVGDEVTLGNAKDAKTTYTYTVCGLYEYTAPAEGAAPFAKDVPDNVLYTTYYSFAADDLDPLDASGWQRPDVNVVFMFQGVEQYEAFKQAVKDVKLPSGYRLSSPTIDQYERSLEPLDSLASTMRLTLILLWSIGGALLLALTLLQALPRREEIGFALQVGVTKGRLAWQFMNEILWPTLLGAAIGLIIGCCTANPLAGNFVDGHSFTLPAALVWNLIWISAAGCLVLAAIAGVRVAAFPTAQLFASPYLAHDDAKASENDTDEGDDDAIGHSDTDDEAESTKDAESTADTTSTTDATSTKKEQA</sequence>
<dbReference type="InterPro" id="IPR003838">
    <property type="entry name" value="ABC3_permease_C"/>
</dbReference>
<keyword evidence="5 8" id="KW-0472">Membrane</keyword>
<evidence type="ECO:0000256" key="8">
    <source>
        <dbReference type="SAM" id="Phobius"/>
    </source>
</evidence>
<evidence type="ECO:0000256" key="3">
    <source>
        <dbReference type="ARBA" id="ARBA00022692"/>
    </source>
</evidence>
<accession>A0A087ADG7</accession>
<comment type="subcellular location">
    <subcellularLocation>
        <location evidence="1">Cell membrane</location>
        <topology evidence="1">Multi-pass membrane protein</topology>
    </subcellularLocation>
</comment>
<dbReference type="Proteomes" id="UP000028995">
    <property type="component" value="Unassembled WGS sequence"/>
</dbReference>
<dbReference type="GO" id="GO:0005886">
    <property type="term" value="C:plasma membrane"/>
    <property type="evidence" value="ECO:0007669"/>
    <property type="project" value="UniProtKB-SubCell"/>
</dbReference>
<keyword evidence="3 8" id="KW-0812">Transmembrane</keyword>
<dbReference type="AlphaFoldDB" id="A0A087ADG7"/>
<feature type="region of interest" description="Disordered" evidence="7">
    <location>
        <begin position="440"/>
        <end position="490"/>
    </location>
</feature>
<proteinExistence type="inferred from homology"/>
<organism evidence="10 11">
    <name type="scientific">Bifidobacterium choerinum</name>
    <dbReference type="NCBI Taxonomy" id="35760"/>
    <lineage>
        <taxon>Bacteria</taxon>
        <taxon>Bacillati</taxon>
        <taxon>Actinomycetota</taxon>
        <taxon>Actinomycetes</taxon>
        <taxon>Bifidobacteriales</taxon>
        <taxon>Bifidobacteriaceae</taxon>
        <taxon>Bifidobacterium</taxon>
    </lineage>
</organism>
<evidence type="ECO:0000256" key="4">
    <source>
        <dbReference type="ARBA" id="ARBA00022989"/>
    </source>
</evidence>
<dbReference type="InterPro" id="IPR050250">
    <property type="entry name" value="Macrolide_Exporter_MacB"/>
</dbReference>
<evidence type="ECO:0000256" key="6">
    <source>
        <dbReference type="ARBA" id="ARBA00038076"/>
    </source>
</evidence>
<dbReference type="PANTHER" id="PTHR30572:SF4">
    <property type="entry name" value="ABC TRANSPORTER PERMEASE YTRF"/>
    <property type="match status" value="1"/>
</dbReference>
<protein>
    <submittedName>
        <fullName evidence="10">ABC transporter permease</fullName>
    </submittedName>
</protein>